<evidence type="ECO:0008006" key="5">
    <source>
        <dbReference type="Google" id="ProtNLM"/>
    </source>
</evidence>
<reference evidence="3 4" key="1">
    <citation type="submission" date="2020-08" db="EMBL/GenBank/DDBJ databases">
        <title>Genome public.</title>
        <authorList>
            <person name="Liu C."/>
            <person name="Sun Q."/>
        </authorList>
    </citation>
    <scope>NUCLEOTIDE SEQUENCE [LARGE SCALE GENOMIC DNA]</scope>
    <source>
        <strain evidence="3 4">NSJ-71</strain>
    </source>
</reference>
<evidence type="ECO:0000256" key="2">
    <source>
        <dbReference type="SAM" id="Phobius"/>
    </source>
</evidence>
<evidence type="ECO:0000256" key="1">
    <source>
        <dbReference type="SAM" id="MobiDB-lite"/>
    </source>
</evidence>
<comment type="caution">
    <text evidence="3">The sequence shown here is derived from an EMBL/GenBank/DDBJ whole genome shotgun (WGS) entry which is preliminary data.</text>
</comment>
<dbReference type="EMBL" id="JACOPS010000001">
    <property type="protein sequence ID" value="MBC5727266.1"/>
    <property type="molecule type" value="Genomic_DNA"/>
</dbReference>
<keyword evidence="2" id="KW-1133">Transmembrane helix</keyword>
<evidence type="ECO:0000313" key="3">
    <source>
        <dbReference type="EMBL" id="MBC5727266.1"/>
    </source>
</evidence>
<name>A0ABR7HIC1_9FIRM</name>
<organism evidence="3 4">
    <name type="scientific">Ruminococcus intestinalis</name>
    <dbReference type="NCBI Taxonomy" id="2763066"/>
    <lineage>
        <taxon>Bacteria</taxon>
        <taxon>Bacillati</taxon>
        <taxon>Bacillota</taxon>
        <taxon>Clostridia</taxon>
        <taxon>Eubacteriales</taxon>
        <taxon>Oscillospiraceae</taxon>
        <taxon>Ruminococcus</taxon>
    </lineage>
</organism>
<dbReference type="Proteomes" id="UP000636755">
    <property type="component" value="Unassembled WGS sequence"/>
</dbReference>
<proteinExistence type="predicted"/>
<feature type="compositionally biased region" description="Polar residues" evidence="1">
    <location>
        <begin position="11"/>
        <end position="24"/>
    </location>
</feature>
<accession>A0ABR7HIC1</accession>
<dbReference type="RefSeq" id="WP_186934623.1">
    <property type="nucleotide sequence ID" value="NZ_JACOPS010000001.1"/>
</dbReference>
<feature type="region of interest" description="Disordered" evidence="1">
    <location>
        <begin position="1"/>
        <end position="28"/>
    </location>
</feature>
<protein>
    <recommendedName>
        <fullName evidence="5">DUF5640 domain-containing protein</fullName>
    </recommendedName>
</protein>
<gene>
    <name evidence="3" type="ORF">H8R91_01720</name>
</gene>
<feature type="transmembrane region" description="Helical" evidence="2">
    <location>
        <begin position="64"/>
        <end position="85"/>
    </location>
</feature>
<keyword evidence="2" id="KW-0812">Transmembrane</keyword>
<evidence type="ECO:0000313" key="4">
    <source>
        <dbReference type="Proteomes" id="UP000636755"/>
    </source>
</evidence>
<keyword evidence="4" id="KW-1185">Reference proteome</keyword>
<sequence>MEENKDFFAETENNLTSAETNNDAAETPDEVKGTINVIAGEDGPTAVFTADSTPAKKKTIQTPIIIAGVIVLAFIVAFFVFTSFFNSSIVGTWVLVEDSNGATYDEAGDGITYYTLDKDGNITVSVGTITQKSTYTTTSENGTDYVNSTNVFSGSYTISGNIFTGRTFKLTVDGVEKPYIFKSATVKKPELKVPDTFKKSDKLTGNWNIPSYDITYTFNADGTFIADMYGSITYEGVYTYDNEKITVTYYADSEATIDIPYAFDGNDTLVMNGMGYYRMNDDGSLVATPDQA</sequence>
<keyword evidence="2" id="KW-0472">Membrane</keyword>